<accession>N8YIA3</accession>
<dbReference type="HOGENOM" id="CLU_1922963_0_0_6"/>
<dbReference type="EMBL" id="APPK01000060">
    <property type="protein sequence ID" value="ENV19353.1"/>
    <property type="molecule type" value="Genomic_DNA"/>
</dbReference>
<proteinExistence type="predicted"/>
<reference evidence="1 2" key="1">
    <citation type="submission" date="2013-02" db="EMBL/GenBank/DDBJ databases">
        <title>The Genome Sequence of Acinetobacter bereziniae NIPH 3.</title>
        <authorList>
            <consortium name="The Broad Institute Genome Sequencing Platform"/>
            <consortium name="The Broad Institute Genome Sequencing Center for Infectious Disease"/>
            <person name="Cerqueira G."/>
            <person name="Feldgarden M."/>
            <person name="Courvalin P."/>
            <person name="Perichon B."/>
            <person name="Grillot-Courvalin C."/>
            <person name="Clermont D."/>
            <person name="Rocha E."/>
            <person name="Yoon E.-J."/>
            <person name="Nemec A."/>
            <person name="Walker B."/>
            <person name="Young S.K."/>
            <person name="Zeng Q."/>
            <person name="Gargeya S."/>
            <person name="Fitzgerald M."/>
            <person name="Haas B."/>
            <person name="Abouelleil A."/>
            <person name="Alvarado L."/>
            <person name="Arachchi H.M."/>
            <person name="Berlin A.M."/>
            <person name="Chapman S.B."/>
            <person name="Dewar J."/>
            <person name="Goldberg J."/>
            <person name="Griggs A."/>
            <person name="Gujja S."/>
            <person name="Hansen M."/>
            <person name="Howarth C."/>
            <person name="Imamovic A."/>
            <person name="Larimer J."/>
            <person name="McCowan C."/>
            <person name="Murphy C."/>
            <person name="Neiman D."/>
            <person name="Pearson M."/>
            <person name="Priest M."/>
            <person name="Roberts A."/>
            <person name="Saif S."/>
            <person name="Shea T."/>
            <person name="Sisk P."/>
            <person name="Sykes S."/>
            <person name="Wortman J."/>
            <person name="Nusbaum C."/>
            <person name="Birren B."/>
        </authorList>
    </citation>
    <scope>NUCLEOTIDE SEQUENCE [LARGE SCALE GENOMIC DNA]</scope>
    <source>
        <strain evidence="1 2">NIPH 3</strain>
    </source>
</reference>
<sequence length="131" mass="15168">MNIEELVNYIEVGMTQPVVVDRTLLTEYGRYIRVIGFLKNNKILVSYYFYDGSDDDTGVDIKLQYESLDTAIQSIEQFLGLSIDQWENYNRTGNYPEPLVDFVEDKWADLIAGIQQGTMIPQGYTEIYMNL</sequence>
<dbReference type="Proteomes" id="UP000013270">
    <property type="component" value="Unassembled WGS sequence"/>
</dbReference>
<evidence type="ECO:0000313" key="1">
    <source>
        <dbReference type="EMBL" id="ENV19353.1"/>
    </source>
</evidence>
<evidence type="ECO:0000313" key="2">
    <source>
        <dbReference type="Proteomes" id="UP000013270"/>
    </source>
</evidence>
<gene>
    <name evidence="1" type="ORF">F963_04445</name>
</gene>
<protein>
    <submittedName>
        <fullName evidence="1">Uncharacterized protein</fullName>
    </submittedName>
</protein>
<comment type="caution">
    <text evidence="1">The sequence shown here is derived from an EMBL/GenBank/DDBJ whole genome shotgun (WGS) entry which is preliminary data.</text>
</comment>
<dbReference type="RefSeq" id="WP_004826255.1">
    <property type="nucleotide sequence ID" value="NZ_KB849461.1"/>
</dbReference>
<organism evidence="1 2">
    <name type="scientific">Acinetobacter bereziniae NIPH 3</name>
    <dbReference type="NCBI Taxonomy" id="1217651"/>
    <lineage>
        <taxon>Bacteria</taxon>
        <taxon>Pseudomonadati</taxon>
        <taxon>Pseudomonadota</taxon>
        <taxon>Gammaproteobacteria</taxon>
        <taxon>Moraxellales</taxon>
        <taxon>Moraxellaceae</taxon>
        <taxon>Acinetobacter</taxon>
    </lineage>
</organism>
<dbReference type="PATRIC" id="fig|1217651.3.peg.4384"/>
<dbReference type="AlphaFoldDB" id="N8YIA3"/>
<name>N8YIA3_ACIBZ</name>